<feature type="compositionally biased region" description="Low complexity" evidence="4">
    <location>
        <begin position="578"/>
        <end position="588"/>
    </location>
</feature>
<organism evidence="5 6">
    <name type="scientific">Tilletia horrida</name>
    <dbReference type="NCBI Taxonomy" id="155126"/>
    <lineage>
        <taxon>Eukaryota</taxon>
        <taxon>Fungi</taxon>
        <taxon>Dikarya</taxon>
        <taxon>Basidiomycota</taxon>
        <taxon>Ustilaginomycotina</taxon>
        <taxon>Exobasidiomycetes</taxon>
        <taxon>Tilletiales</taxon>
        <taxon>Tilletiaceae</taxon>
        <taxon>Tilletia</taxon>
    </lineage>
</organism>
<accession>A0AAN6GWD5</accession>
<dbReference type="GO" id="GO:0005634">
    <property type="term" value="C:nucleus"/>
    <property type="evidence" value="ECO:0007669"/>
    <property type="project" value="TreeGrafter"/>
</dbReference>
<feature type="compositionally biased region" description="Pro residues" evidence="4">
    <location>
        <begin position="21"/>
        <end position="40"/>
    </location>
</feature>
<dbReference type="PANTHER" id="PTHR16017">
    <property type="entry name" value="GASTRULATION DEFECTIVE PROTEIN 1-RELATED"/>
    <property type="match status" value="1"/>
</dbReference>
<name>A0AAN6GWD5_9BASI</name>
<dbReference type="PROSITE" id="PS50082">
    <property type="entry name" value="WD_REPEATS_2"/>
    <property type="match status" value="3"/>
</dbReference>
<dbReference type="GO" id="GO:0035861">
    <property type="term" value="C:site of double-strand break"/>
    <property type="evidence" value="ECO:0007669"/>
    <property type="project" value="TreeGrafter"/>
</dbReference>
<evidence type="ECO:0000256" key="1">
    <source>
        <dbReference type="ARBA" id="ARBA00022574"/>
    </source>
</evidence>
<feature type="compositionally biased region" description="Basic and acidic residues" evidence="4">
    <location>
        <begin position="681"/>
        <end position="700"/>
    </location>
</feature>
<reference evidence="5" key="1">
    <citation type="journal article" date="2023" name="PhytoFront">
        <title>Draft Genome Resources of Seven Strains of Tilletia horrida, Causal Agent of Kernel Smut of Rice.</title>
        <authorList>
            <person name="Khanal S."/>
            <person name="Antony Babu S."/>
            <person name="Zhou X.G."/>
        </authorList>
    </citation>
    <scope>NUCLEOTIDE SEQUENCE</scope>
    <source>
        <strain evidence="5">TX6</strain>
    </source>
</reference>
<dbReference type="EMBL" id="JAPDMZ010000021">
    <property type="protein sequence ID" value="KAK0556035.1"/>
    <property type="molecule type" value="Genomic_DNA"/>
</dbReference>
<dbReference type="InterPro" id="IPR001680">
    <property type="entry name" value="WD40_rpt"/>
</dbReference>
<evidence type="ECO:0000256" key="2">
    <source>
        <dbReference type="ARBA" id="ARBA00022737"/>
    </source>
</evidence>
<feature type="region of interest" description="Disordered" evidence="4">
    <location>
        <begin position="1"/>
        <end position="164"/>
    </location>
</feature>
<proteinExistence type="predicted"/>
<feature type="compositionally biased region" description="Low complexity" evidence="4">
    <location>
        <begin position="59"/>
        <end position="72"/>
    </location>
</feature>
<dbReference type="Pfam" id="PF00400">
    <property type="entry name" value="WD40"/>
    <property type="match status" value="3"/>
</dbReference>
<dbReference type="Gene3D" id="2.130.10.10">
    <property type="entry name" value="YVTN repeat-like/Quinoprotein amine dehydrogenase"/>
    <property type="match status" value="2"/>
</dbReference>
<dbReference type="SUPFAM" id="SSF50978">
    <property type="entry name" value="WD40 repeat-like"/>
    <property type="match status" value="1"/>
</dbReference>
<gene>
    <name evidence="5" type="ORF">OC846_001471</name>
</gene>
<dbReference type="SMART" id="SM00320">
    <property type="entry name" value="WD40"/>
    <property type="match status" value="6"/>
</dbReference>
<protein>
    <recommendedName>
        <fullName evidence="7">Anaphase-promoting complex subunit 4 WD40 domain-containing protein</fullName>
    </recommendedName>
</protein>
<feature type="repeat" description="WD" evidence="3">
    <location>
        <begin position="329"/>
        <end position="360"/>
    </location>
</feature>
<feature type="compositionally biased region" description="Basic and acidic residues" evidence="4">
    <location>
        <begin position="80"/>
        <end position="93"/>
    </location>
</feature>
<keyword evidence="6" id="KW-1185">Reference proteome</keyword>
<keyword evidence="2" id="KW-0677">Repeat</keyword>
<comment type="caution">
    <text evidence="5">The sequence shown here is derived from an EMBL/GenBank/DDBJ whole genome shotgun (WGS) entry which is preliminary data.</text>
</comment>
<feature type="region of interest" description="Disordered" evidence="4">
    <location>
        <begin position="566"/>
        <end position="625"/>
    </location>
</feature>
<keyword evidence="1 3" id="KW-0853">WD repeat</keyword>
<feature type="compositionally biased region" description="Acidic residues" evidence="4">
    <location>
        <begin position="97"/>
        <end position="109"/>
    </location>
</feature>
<dbReference type="PROSITE" id="PS50294">
    <property type="entry name" value="WD_REPEATS_REGION"/>
    <property type="match status" value="2"/>
</dbReference>
<dbReference type="PANTHER" id="PTHR16017:SF0">
    <property type="entry name" value="WD REPEAT-CONTAINING PROTEIN 70"/>
    <property type="match status" value="1"/>
</dbReference>
<dbReference type="AlphaFoldDB" id="A0AAN6GWD5"/>
<feature type="repeat" description="WD" evidence="3">
    <location>
        <begin position="278"/>
        <end position="320"/>
    </location>
</feature>
<dbReference type="InterPro" id="IPR051858">
    <property type="entry name" value="WD_repeat_GAD-1"/>
</dbReference>
<evidence type="ECO:0000313" key="5">
    <source>
        <dbReference type="EMBL" id="KAK0556035.1"/>
    </source>
</evidence>
<sequence length="700" mass="75529">MDELQAMLSTGFGKRRGPKHAPQPQPSRIGPQPPPPPPPAEGGTDKAADSDDNDDAKPSVSSNGKAKAAASAQDDDGLTEEDRRRNAELDRLAAEAGDTDEDEDEDDDDLAKAKIAAAQREAQRRAETSNGKRKADAIEQEDDEAEIGPPAPAAAEAASGSEADEDALPISHEAHLRDHEKSVTALAVDIPGARIATGASDYDVKLWDFGGMSSTFRPFKTFEPAGSYLLNDLAFSPSGQSLLIISATAQAKIYDREGKEQLAITKKGDVYLRDMRHTAGHVAEITCGAWQPNHQNIFMTASADSSVRFWDAEKMQKHQNIIVVKSKTERGTRTRVTAATFTHDGRTIATACSDGALHLWATNSSFARPNASVEGAHERGTDTSSVVYSRDNQTFATRGGMGDDTVKLWDARSFKKPLAIHEGLPTASAQSNVIFSSDEQLLLVGTAGSAPPDDDGSLRFESRKDGKGGEIVALSRQDLSTVRTFSPTGISPSTSVIKLLWHPKINQLFASTSSGSVSIFYSPTRSVRGALLCVDRHVRSKAVVPSSEFTSASQMRIIVPAAEAANRRRRRNDGDAAGGANLAVANVGDGERESEAAKRRRLEKMRQQPGGPTRMPERPLTGPGRGGRIGAAATQHVVQSIWKDNSRSEDPREALLKYADKSEQDPLWTSAWKATQPKPVFRTDYEDEERQKESGKDSKS</sequence>
<evidence type="ECO:0000256" key="3">
    <source>
        <dbReference type="PROSITE-ProRule" id="PRU00221"/>
    </source>
</evidence>
<evidence type="ECO:0008006" key="7">
    <source>
        <dbReference type="Google" id="ProtNLM"/>
    </source>
</evidence>
<dbReference type="Proteomes" id="UP001176517">
    <property type="component" value="Unassembled WGS sequence"/>
</dbReference>
<evidence type="ECO:0000256" key="4">
    <source>
        <dbReference type="SAM" id="MobiDB-lite"/>
    </source>
</evidence>
<dbReference type="InterPro" id="IPR036322">
    <property type="entry name" value="WD40_repeat_dom_sf"/>
</dbReference>
<dbReference type="InterPro" id="IPR015943">
    <property type="entry name" value="WD40/YVTN_repeat-like_dom_sf"/>
</dbReference>
<feature type="compositionally biased region" description="Basic and acidic residues" evidence="4">
    <location>
        <begin position="644"/>
        <end position="664"/>
    </location>
</feature>
<feature type="repeat" description="WD" evidence="3">
    <location>
        <begin position="176"/>
        <end position="208"/>
    </location>
</feature>
<evidence type="ECO:0000313" key="6">
    <source>
        <dbReference type="Proteomes" id="UP001176517"/>
    </source>
</evidence>
<feature type="region of interest" description="Disordered" evidence="4">
    <location>
        <begin position="642"/>
        <end position="700"/>
    </location>
</feature>